<evidence type="ECO:0000313" key="1">
    <source>
        <dbReference type="EMBL" id="VEL32460.1"/>
    </source>
</evidence>
<sequence>MVIQVPVRPSGRLRLAMSEHAMQQGYSGDKFEHYIDTSFEFFRTYLFEFLYNLYSTTYGHQQIISIEKLSHESLSPSFSSINKALITQSVRETLCNVPGPVSSAIVFANVTSVSELPNISMLLRAQILSSGHEDKSTPRQLIQDRLNEGRLGDYLLVNGNSSSIYIDPDVSRYTDPIPEYLLNSDTQRMIDSTINTISPHEQNQFSWNQCRHKLYAFQADLILCSASLCGL</sequence>
<organism evidence="1 2">
    <name type="scientific">Protopolystoma xenopodis</name>
    <dbReference type="NCBI Taxonomy" id="117903"/>
    <lineage>
        <taxon>Eukaryota</taxon>
        <taxon>Metazoa</taxon>
        <taxon>Spiralia</taxon>
        <taxon>Lophotrochozoa</taxon>
        <taxon>Platyhelminthes</taxon>
        <taxon>Monogenea</taxon>
        <taxon>Polyopisthocotylea</taxon>
        <taxon>Polystomatidea</taxon>
        <taxon>Polystomatidae</taxon>
        <taxon>Protopolystoma</taxon>
    </lineage>
</organism>
<dbReference type="EMBL" id="CAAALY010244207">
    <property type="protein sequence ID" value="VEL32460.1"/>
    <property type="molecule type" value="Genomic_DNA"/>
</dbReference>
<dbReference type="Proteomes" id="UP000784294">
    <property type="component" value="Unassembled WGS sequence"/>
</dbReference>
<proteinExistence type="predicted"/>
<keyword evidence="2" id="KW-1185">Reference proteome</keyword>
<dbReference type="AlphaFoldDB" id="A0A3S5B3E4"/>
<name>A0A3S5B3E4_9PLAT</name>
<comment type="caution">
    <text evidence="1">The sequence shown here is derived from an EMBL/GenBank/DDBJ whole genome shotgun (WGS) entry which is preliminary data.</text>
</comment>
<evidence type="ECO:0000313" key="2">
    <source>
        <dbReference type="Proteomes" id="UP000784294"/>
    </source>
</evidence>
<reference evidence="1" key="1">
    <citation type="submission" date="2018-11" db="EMBL/GenBank/DDBJ databases">
        <authorList>
            <consortium name="Pathogen Informatics"/>
        </authorList>
    </citation>
    <scope>NUCLEOTIDE SEQUENCE</scope>
</reference>
<protein>
    <submittedName>
        <fullName evidence="1">Uncharacterized protein</fullName>
    </submittedName>
</protein>
<accession>A0A3S5B3E4</accession>
<gene>
    <name evidence="1" type="ORF">PXEA_LOCUS25900</name>
</gene>